<reference evidence="3" key="1">
    <citation type="submission" date="2013-02" db="EMBL/GenBank/DDBJ databases">
        <authorList>
            <person name="Hughes D."/>
        </authorList>
    </citation>
    <scope>NUCLEOTIDE SEQUENCE</scope>
    <source>
        <strain>Durham</strain>
        <strain evidence="3">NC isolate 2 -- Noor lab</strain>
    </source>
</reference>
<dbReference type="PANTHER" id="PTHR14102:SF11">
    <property type="entry name" value="LD29223P"/>
    <property type="match status" value="1"/>
</dbReference>
<dbReference type="InterPro" id="IPR051741">
    <property type="entry name" value="PAR6_homolog"/>
</dbReference>
<dbReference type="EMBL" id="CAQQ02048771">
    <property type="status" value="NOT_ANNOTATED_CDS"/>
    <property type="molecule type" value="Genomic_DNA"/>
</dbReference>
<dbReference type="InterPro" id="IPR000270">
    <property type="entry name" value="PB1_dom"/>
</dbReference>
<keyword evidence="3" id="KW-1185">Reference proteome</keyword>
<evidence type="ECO:0000259" key="1">
    <source>
        <dbReference type="PROSITE" id="PS51745"/>
    </source>
</evidence>
<protein>
    <recommendedName>
        <fullName evidence="1">PB1 domain-containing protein</fullName>
    </recommendedName>
</protein>
<name>T1GH76_MEGSC</name>
<dbReference type="Proteomes" id="UP000015102">
    <property type="component" value="Unassembled WGS sequence"/>
</dbReference>
<dbReference type="HOGENOM" id="CLU_1736032_0_0_1"/>
<dbReference type="PROSITE" id="PS51745">
    <property type="entry name" value="PB1"/>
    <property type="match status" value="1"/>
</dbReference>
<reference evidence="2" key="2">
    <citation type="submission" date="2015-06" db="UniProtKB">
        <authorList>
            <consortium name="EnsemblMetazoa"/>
        </authorList>
    </citation>
    <scope>IDENTIFICATION</scope>
</reference>
<dbReference type="InterPro" id="IPR053793">
    <property type="entry name" value="PB1-like"/>
</dbReference>
<dbReference type="Gene3D" id="3.10.20.90">
    <property type="entry name" value="Phosphatidylinositol 3-kinase Catalytic Subunit, Chain A, domain 1"/>
    <property type="match status" value="1"/>
</dbReference>
<feature type="domain" description="PB1" evidence="1">
    <location>
        <begin position="1"/>
        <end position="74"/>
    </location>
</feature>
<evidence type="ECO:0000313" key="3">
    <source>
        <dbReference type="Proteomes" id="UP000015102"/>
    </source>
</evidence>
<dbReference type="AlphaFoldDB" id="T1GH76"/>
<dbReference type="STRING" id="36166.T1GH76"/>
<dbReference type="Gene3D" id="2.30.42.10">
    <property type="match status" value="1"/>
</dbReference>
<dbReference type="GO" id="GO:0007098">
    <property type="term" value="P:centrosome cycle"/>
    <property type="evidence" value="ECO:0007669"/>
    <property type="project" value="TreeGrafter"/>
</dbReference>
<accession>T1GH76</accession>
<dbReference type="SUPFAM" id="SSF54277">
    <property type="entry name" value="CAD &amp; PB1 domains"/>
    <property type="match status" value="1"/>
</dbReference>
<evidence type="ECO:0000313" key="2">
    <source>
        <dbReference type="EnsemblMetazoa" id="MESCA002766-PA"/>
    </source>
</evidence>
<dbReference type="InterPro" id="IPR036034">
    <property type="entry name" value="PDZ_sf"/>
</dbReference>
<dbReference type="OMA" id="YIRSVAC"/>
<organism evidence="2 3">
    <name type="scientific">Megaselia scalaris</name>
    <name type="common">Humpbacked fly</name>
    <name type="synonym">Phora scalaris</name>
    <dbReference type="NCBI Taxonomy" id="36166"/>
    <lineage>
        <taxon>Eukaryota</taxon>
        <taxon>Metazoa</taxon>
        <taxon>Ecdysozoa</taxon>
        <taxon>Arthropoda</taxon>
        <taxon>Hexapoda</taxon>
        <taxon>Insecta</taxon>
        <taxon>Pterygota</taxon>
        <taxon>Neoptera</taxon>
        <taxon>Endopterygota</taxon>
        <taxon>Diptera</taxon>
        <taxon>Brachycera</taxon>
        <taxon>Muscomorpha</taxon>
        <taxon>Platypezoidea</taxon>
        <taxon>Phoridae</taxon>
        <taxon>Megaseliini</taxon>
        <taxon>Megaselia</taxon>
    </lineage>
</organism>
<dbReference type="EnsemblMetazoa" id="MESCA002766-RA">
    <property type="protein sequence ID" value="MESCA002766-PA"/>
    <property type="gene ID" value="MESCA002766"/>
</dbReference>
<sequence>DAEFRRWGFKPCVPPKFDEFVAFIEKLHRLTNNQFIILYVDPSDNDLLPINNDDNFGRALKTARPLLRIIVQRKGDSLEELSGYGTMKHRHNNIISSILGQTPVKSKALTISNPHDFRQVSAIIDVDVVPSTCRRVRLLKHGSDKPLGFYI</sequence>
<dbReference type="PANTHER" id="PTHR14102">
    <property type="entry name" value="PAR-6-RELATED"/>
    <property type="match status" value="1"/>
</dbReference>
<dbReference type="Pfam" id="PF00564">
    <property type="entry name" value="PB1"/>
    <property type="match status" value="1"/>
</dbReference>
<proteinExistence type="predicted"/>